<organism evidence="1 2">
    <name type="scientific">Pseudarcicella hirudinis</name>
    <dbReference type="NCBI Taxonomy" id="1079859"/>
    <lineage>
        <taxon>Bacteria</taxon>
        <taxon>Pseudomonadati</taxon>
        <taxon>Bacteroidota</taxon>
        <taxon>Cytophagia</taxon>
        <taxon>Cytophagales</taxon>
        <taxon>Flectobacillaceae</taxon>
        <taxon>Pseudarcicella</taxon>
    </lineage>
</organism>
<dbReference type="Proteomes" id="UP000199306">
    <property type="component" value="Unassembled WGS sequence"/>
</dbReference>
<dbReference type="AlphaFoldDB" id="A0A1I5RJJ8"/>
<name>A0A1I5RJJ8_9BACT</name>
<dbReference type="EMBL" id="FOXH01000004">
    <property type="protein sequence ID" value="SFP58086.1"/>
    <property type="molecule type" value="Genomic_DNA"/>
</dbReference>
<evidence type="ECO:0000313" key="2">
    <source>
        <dbReference type="Proteomes" id="UP000199306"/>
    </source>
</evidence>
<proteinExistence type="predicted"/>
<reference evidence="1 2" key="1">
    <citation type="submission" date="2016-10" db="EMBL/GenBank/DDBJ databases">
        <authorList>
            <person name="de Groot N.N."/>
        </authorList>
    </citation>
    <scope>NUCLEOTIDE SEQUENCE [LARGE SCALE GENOMIC DNA]</scope>
    <source>
        <strain evidence="2">E92,LMG 26720,CCM 7988</strain>
    </source>
</reference>
<accession>A0A1I5RJJ8</accession>
<dbReference type="STRING" id="1079859.SAMN04515674_10484"/>
<gene>
    <name evidence="1" type="ORF">SAMN04515674_10484</name>
</gene>
<protein>
    <submittedName>
        <fullName evidence="1">Uncharacterized protein</fullName>
    </submittedName>
</protein>
<keyword evidence="2" id="KW-1185">Reference proteome</keyword>
<sequence>MFLYGYKDISRSKDTYVSYVPMWLQRYFQEQRHQCALCFNVVAKIFPGAKTPMRAMFLCGYKDISRSKDLCSYVVTNSQNSGAYSVFQSQRESSLAFVFVNEFLI</sequence>
<evidence type="ECO:0000313" key="1">
    <source>
        <dbReference type="EMBL" id="SFP58086.1"/>
    </source>
</evidence>